<reference evidence="3 4" key="1">
    <citation type="journal article" date="2015" name="Genome Announc.">
        <title>Draft Genome Sequence and Gene Annotation of the Entomopathogenic Fungus Verticillium hemipterigenum.</title>
        <authorList>
            <person name="Horn F."/>
            <person name="Habel A."/>
            <person name="Scharf D.H."/>
            <person name="Dworschak J."/>
            <person name="Brakhage A.A."/>
            <person name="Guthke R."/>
            <person name="Hertweck C."/>
            <person name="Linde J."/>
        </authorList>
    </citation>
    <scope>NUCLEOTIDE SEQUENCE [LARGE SCALE GENOMIC DNA]</scope>
</reference>
<evidence type="ECO:0000313" key="4">
    <source>
        <dbReference type="Proteomes" id="UP000039046"/>
    </source>
</evidence>
<organism evidence="3 4">
    <name type="scientific">[Torrubiella] hemipterigena</name>
    <dbReference type="NCBI Taxonomy" id="1531966"/>
    <lineage>
        <taxon>Eukaryota</taxon>
        <taxon>Fungi</taxon>
        <taxon>Dikarya</taxon>
        <taxon>Ascomycota</taxon>
        <taxon>Pezizomycotina</taxon>
        <taxon>Sordariomycetes</taxon>
        <taxon>Hypocreomycetidae</taxon>
        <taxon>Hypocreales</taxon>
        <taxon>Clavicipitaceae</taxon>
        <taxon>Clavicipitaceae incertae sedis</taxon>
        <taxon>'Torrubiella' clade</taxon>
    </lineage>
</organism>
<evidence type="ECO:0000256" key="1">
    <source>
        <dbReference type="ARBA" id="ARBA00022741"/>
    </source>
</evidence>
<sequence>MINMLTRLGLWHKIEERGGLEADLIGLDLSICQRQLMSIARAVIHHIHTDSKLALMDEITSHMDSDTARLAQNLIDEVFKDCTVIAVAHREESLPTWMPYFVWTLVRWYLLLKPQRSHLRLH</sequence>
<evidence type="ECO:0008006" key="5">
    <source>
        <dbReference type="Google" id="ProtNLM"/>
    </source>
</evidence>
<dbReference type="EMBL" id="CDHN01000004">
    <property type="protein sequence ID" value="CEJ91893.1"/>
    <property type="molecule type" value="Genomic_DNA"/>
</dbReference>
<accession>A0A0A1TLX0</accession>
<dbReference type="SUPFAM" id="SSF52540">
    <property type="entry name" value="P-loop containing nucleoside triphosphate hydrolases"/>
    <property type="match status" value="1"/>
</dbReference>
<proteinExistence type="predicted"/>
<keyword evidence="1" id="KW-0547">Nucleotide-binding</keyword>
<dbReference type="GO" id="GO:0016020">
    <property type="term" value="C:membrane"/>
    <property type="evidence" value="ECO:0007669"/>
    <property type="project" value="TreeGrafter"/>
</dbReference>
<dbReference type="GO" id="GO:0042626">
    <property type="term" value="F:ATPase-coupled transmembrane transporter activity"/>
    <property type="evidence" value="ECO:0007669"/>
    <property type="project" value="TreeGrafter"/>
</dbReference>
<keyword evidence="2" id="KW-0067">ATP-binding</keyword>
<dbReference type="AlphaFoldDB" id="A0A0A1TLX0"/>
<dbReference type="OrthoDB" id="6500128at2759"/>
<dbReference type="GO" id="GO:0005524">
    <property type="term" value="F:ATP binding"/>
    <property type="evidence" value="ECO:0007669"/>
    <property type="project" value="UniProtKB-KW"/>
</dbReference>
<dbReference type="HOGENOM" id="CLU_2028333_0_0_1"/>
<dbReference type="Proteomes" id="UP000039046">
    <property type="component" value="Unassembled WGS sequence"/>
</dbReference>
<dbReference type="InterPro" id="IPR050173">
    <property type="entry name" value="ABC_transporter_C-like"/>
</dbReference>
<dbReference type="Gene3D" id="3.40.50.300">
    <property type="entry name" value="P-loop containing nucleotide triphosphate hydrolases"/>
    <property type="match status" value="1"/>
</dbReference>
<evidence type="ECO:0000313" key="3">
    <source>
        <dbReference type="EMBL" id="CEJ91893.1"/>
    </source>
</evidence>
<protein>
    <recommendedName>
        <fullName evidence="5">ABC transporter domain-containing protein</fullName>
    </recommendedName>
</protein>
<keyword evidence="4" id="KW-1185">Reference proteome</keyword>
<name>A0A0A1TLX0_9HYPO</name>
<evidence type="ECO:0000256" key="2">
    <source>
        <dbReference type="ARBA" id="ARBA00022840"/>
    </source>
</evidence>
<dbReference type="InterPro" id="IPR027417">
    <property type="entry name" value="P-loop_NTPase"/>
</dbReference>
<gene>
    <name evidence="3" type="ORF">VHEMI07578</name>
</gene>
<dbReference type="PANTHER" id="PTHR24223">
    <property type="entry name" value="ATP-BINDING CASSETTE SUB-FAMILY C"/>
    <property type="match status" value="1"/>
</dbReference>
<dbReference type="STRING" id="1531966.A0A0A1TLX0"/>